<dbReference type="STRING" id="1210089.GCA_001613165_07605"/>
<evidence type="ECO:0008006" key="4">
    <source>
        <dbReference type="Google" id="ProtNLM"/>
    </source>
</evidence>
<dbReference type="Proteomes" id="UP000255355">
    <property type="component" value="Unassembled WGS sequence"/>
</dbReference>
<keyword evidence="1" id="KW-0472">Membrane</keyword>
<reference evidence="2 3" key="1">
    <citation type="submission" date="2018-07" db="EMBL/GenBank/DDBJ databases">
        <title>Genomic Encyclopedia of Type Strains, Phase IV (KMG-IV): sequencing the most valuable type-strain genomes for metagenomic binning, comparative biology and taxonomic classification.</title>
        <authorList>
            <person name="Goeker M."/>
        </authorList>
    </citation>
    <scope>NUCLEOTIDE SEQUENCE [LARGE SCALE GENOMIC DNA]</scope>
    <source>
        <strain evidence="2 3">DSM 44952</strain>
    </source>
</reference>
<protein>
    <recommendedName>
        <fullName evidence="4">ABC-2 family transporter</fullName>
    </recommendedName>
</protein>
<gene>
    <name evidence="2" type="ORF">DFR68_103286</name>
</gene>
<feature type="transmembrane region" description="Helical" evidence="1">
    <location>
        <begin position="140"/>
        <end position="162"/>
    </location>
</feature>
<feature type="transmembrane region" description="Helical" evidence="1">
    <location>
        <begin position="281"/>
        <end position="306"/>
    </location>
</feature>
<evidence type="ECO:0000256" key="1">
    <source>
        <dbReference type="SAM" id="Phobius"/>
    </source>
</evidence>
<name>A0A370H8Q3_9NOCA</name>
<feature type="transmembrane region" description="Helical" evidence="1">
    <location>
        <begin position="7"/>
        <end position="27"/>
    </location>
</feature>
<dbReference type="AlphaFoldDB" id="A0A370H8Q3"/>
<keyword evidence="3" id="KW-1185">Reference proteome</keyword>
<evidence type="ECO:0000313" key="3">
    <source>
        <dbReference type="Proteomes" id="UP000255355"/>
    </source>
</evidence>
<sequence length="324" mass="32276">MTVVQRAVAVAIAAVVLQGVMLIAFAWPASNVEPRDLPVVVVGPQADGVVAQLSRRAPGAFEVTVVADAERARGLIADREAYGAIVTGAGERTQVLVASAASPAVAQQLTRIAGQLSGVPEVAVEDVVAGDPDDPNGGGFAAMVLPLVVPSLAAGYLLALAVPSVGARMVGLAVYAFGAGLSSAAVVRGWLSLVPGSYLALAAVIGLISVAVSATIVACGAVAGRIGLGVAGLTFLLLGNPLSGASTGPEMLPRPWGGVGQLLPPGAGASLLRSVMFFDGAGAGALFTVLLVWAATALTMLTLLALADTTRHPQQAEHAFSKIG</sequence>
<feature type="transmembrane region" description="Helical" evidence="1">
    <location>
        <begin position="226"/>
        <end position="245"/>
    </location>
</feature>
<accession>A0A370H8Q3</accession>
<evidence type="ECO:0000313" key="2">
    <source>
        <dbReference type="EMBL" id="RDI52899.1"/>
    </source>
</evidence>
<dbReference type="EMBL" id="QQAZ01000003">
    <property type="protein sequence ID" value="RDI52899.1"/>
    <property type="molecule type" value="Genomic_DNA"/>
</dbReference>
<organism evidence="2 3">
    <name type="scientific">Nocardia mexicana</name>
    <dbReference type="NCBI Taxonomy" id="279262"/>
    <lineage>
        <taxon>Bacteria</taxon>
        <taxon>Bacillati</taxon>
        <taxon>Actinomycetota</taxon>
        <taxon>Actinomycetes</taxon>
        <taxon>Mycobacteriales</taxon>
        <taxon>Nocardiaceae</taxon>
        <taxon>Nocardia</taxon>
    </lineage>
</organism>
<dbReference type="RefSeq" id="WP_068031667.1">
    <property type="nucleotide sequence ID" value="NZ_QQAZ01000003.1"/>
</dbReference>
<keyword evidence="1" id="KW-0812">Transmembrane</keyword>
<feature type="transmembrane region" description="Helical" evidence="1">
    <location>
        <begin position="169"/>
        <end position="191"/>
    </location>
</feature>
<comment type="caution">
    <text evidence="2">The sequence shown here is derived from an EMBL/GenBank/DDBJ whole genome shotgun (WGS) entry which is preliminary data.</text>
</comment>
<feature type="transmembrane region" description="Helical" evidence="1">
    <location>
        <begin position="197"/>
        <end position="219"/>
    </location>
</feature>
<proteinExistence type="predicted"/>
<dbReference type="OrthoDB" id="2151407at2"/>
<keyword evidence="1" id="KW-1133">Transmembrane helix</keyword>